<sequence length="76" mass="8764">MTAHLSSLESALLVLEPAWVIRSWKLIKMPCFLIMSRCGSHQICRSFNTISEIVKSRVEMEISLDWRCNNQILEAV</sequence>
<gene>
    <name evidence="1" type="ORF">BRAA08T33369Z</name>
</gene>
<evidence type="ECO:0000313" key="1">
    <source>
        <dbReference type="EMBL" id="VDD04070.1"/>
    </source>
</evidence>
<reference evidence="1" key="1">
    <citation type="submission" date="2018-11" db="EMBL/GenBank/DDBJ databases">
        <authorList>
            <consortium name="Genoscope - CEA"/>
            <person name="William W."/>
        </authorList>
    </citation>
    <scope>NUCLEOTIDE SEQUENCE</scope>
</reference>
<accession>A0A3P6BR39</accession>
<name>A0A3P6BR39_BRACM</name>
<proteinExistence type="predicted"/>
<organism evidence="1">
    <name type="scientific">Brassica campestris</name>
    <name type="common">Field mustard</name>
    <dbReference type="NCBI Taxonomy" id="3711"/>
    <lineage>
        <taxon>Eukaryota</taxon>
        <taxon>Viridiplantae</taxon>
        <taxon>Streptophyta</taxon>
        <taxon>Embryophyta</taxon>
        <taxon>Tracheophyta</taxon>
        <taxon>Spermatophyta</taxon>
        <taxon>Magnoliopsida</taxon>
        <taxon>eudicotyledons</taxon>
        <taxon>Gunneridae</taxon>
        <taxon>Pentapetalae</taxon>
        <taxon>rosids</taxon>
        <taxon>malvids</taxon>
        <taxon>Brassicales</taxon>
        <taxon>Brassicaceae</taxon>
        <taxon>Brassiceae</taxon>
        <taxon>Brassica</taxon>
    </lineage>
</organism>
<dbReference type="EMBL" id="LR031575">
    <property type="protein sequence ID" value="VDD04070.1"/>
    <property type="molecule type" value="Genomic_DNA"/>
</dbReference>
<protein>
    <submittedName>
        <fullName evidence="1">Uncharacterized protein</fullName>
    </submittedName>
</protein>
<dbReference type="AlphaFoldDB" id="A0A3P6BR39"/>